<dbReference type="GO" id="GO:0003729">
    <property type="term" value="F:mRNA binding"/>
    <property type="evidence" value="ECO:0007669"/>
    <property type="project" value="TreeGrafter"/>
</dbReference>
<proteinExistence type="predicted"/>
<accession>A0A2U1ML40</accession>
<feature type="domain" description="NTF2" evidence="2">
    <location>
        <begin position="11"/>
        <end position="62"/>
    </location>
</feature>
<comment type="caution">
    <text evidence="3">The sequence shown here is derived from an EMBL/GenBank/DDBJ whole genome shotgun (WGS) entry which is preliminary data.</text>
</comment>
<dbReference type="PROSITE" id="PS50177">
    <property type="entry name" value="NTF2_DOMAIN"/>
    <property type="match status" value="1"/>
</dbReference>
<dbReference type="GO" id="GO:1990904">
    <property type="term" value="C:ribonucleoprotein complex"/>
    <property type="evidence" value="ECO:0007669"/>
    <property type="project" value="TreeGrafter"/>
</dbReference>
<dbReference type="InterPro" id="IPR039539">
    <property type="entry name" value="Ras_GTPase_bind_prot"/>
</dbReference>
<dbReference type="GO" id="GO:0005829">
    <property type="term" value="C:cytosol"/>
    <property type="evidence" value="ECO:0007669"/>
    <property type="project" value="TreeGrafter"/>
</dbReference>
<evidence type="ECO:0000256" key="1">
    <source>
        <dbReference type="ARBA" id="ARBA00022884"/>
    </source>
</evidence>
<dbReference type="STRING" id="35608.A0A2U1ML40"/>
<keyword evidence="1" id="KW-0694">RNA-binding</keyword>
<sequence>MASTYLTASQVGSYFVEQYYKLLQQKPGDLYQFYNGLSTMVRVDGESTVNVSALYVRNVEMF</sequence>
<name>A0A2U1ML40_ARTAN</name>
<dbReference type="InterPro" id="IPR032710">
    <property type="entry name" value="NTF2-like_dom_sf"/>
</dbReference>
<dbReference type="Pfam" id="PF02136">
    <property type="entry name" value="NTF2"/>
    <property type="match status" value="1"/>
</dbReference>
<reference evidence="3 4" key="1">
    <citation type="journal article" date="2018" name="Mol. Plant">
        <title>The genome of Artemisia annua provides insight into the evolution of Asteraceae family and artemisinin biosynthesis.</title>
        <authorList>
            <person name="Shen Q."/>
            <person name="Zhang L."/>
            <person name="Liao Z."/>
            <person name="Wang S."/>
            <person name="Yan T."/>
            <person name="Shi P."/>
            <person name="Liu M."/>
            <person name="Fu X."/>
            <person name="Pan Q."/>
            <person name="Wang Y."/>
            <person name="Lv Z."/>
            <person name="Lu X."/>
            <person name="Zhang F."/>
            <person name="Jiang W."/>
            <person name="Ma Y."/>
            <person name="Chen M."/>
            <person name="Hao X."/>
            <person name="Li L."/>
            <person name="Tang Y."/>
            <person name="Lv G."/>
            <person name="Zhou Y."/>
            <person name="Sun X."/>
            <person name="Brodelius P.E."/>
            <person name="Rose J.K.C."/>
            <person name="Tang K."/>
        </authorList>
    </citation>
    <scope>NUCLEOTIDE SEQUENCE [LARGE SCALE GENOMIC DNA]</scope>
    <source>
        <strain evidence="4">cv. Huhao1</strain>
        <tissue evidence="3">Leaf</tissue>
    </source>
</reference>
<organism evidence="3 4">
    <name type="scientific">Artemisia annua</name>
    <name type="common">Sweet wormwood</name>
    <dbReference type="NCBI Taxonomy" id="35608"/>
    <lineage>
        <taxon>Eukaryota</taxon>
        <taxon>Viridiplantae</taxon>
        <taxon>Streptophyta</taxon>
        <taxon>Embryophyta</taxon>
        <taxon>Tracheophyta</taxon>
        <taxon>Spermatophyta</taxon>
        <taxon>Magnoliopsida</taxon>
        <taxon>eudicotyledons</taxon>
        <taxon>Gunneridae</taxon>
        <taxon>Pentapetalae</taxon>
        <taxon>asterids</taxon>
        <taxon>campanulids</taxon>
        <taxon>Asterales</taxon>
        <taxon>Asteraceae</taxon>
        <taxon>Asteroideae</taxon>
        <taxon>Anthemideae</taxon>
        <taxon>Artemisiinae</taxon>
        <taxon>Artemisia</taxon>
    </lineage>
</organism>
<dbReference type="EMBL" id="PKPP01004981">
    <property type="protein sequence ID" value="PWA61957.1"/>
    <property type="molecule type" value="Genomic_DNA"/>
</dbReference>
<evidence type="ECO:0000313" key="3">
    <source>
        <dbReference type="EMBL" id="PWA61957.1"/>
    </source>
</evidence>
<protein>
    <submittedName>
        <fullName evidence="3">G3BP-like protein</fullName>
    </submittedName>
</protein>
<dbReference type="PANTHER" id="PTHR10693:SF29">
    <property type="entry name" value="GB|AAD20086.1"/>
    <property type="match status" value="1"/>
</dbReference>
<gene>
    <name evidence="3" type="ORF">CTI12_AA366480</name>
</gene>
<keyword evidence="4" id="KW-1185">Reference proteome</keyword>
<evidence type="ECO:0000313" key="4">
    <source>
        <dbReference type="Proteomes" id="UP000245207"/>
    </source>
</evidence>
<evidence type="ECO:0000259" key="2">
    <source>
        <dbReference type="PROSITE" id="PS50177"/>
    </source>
</evidence>
<dbReference type="SUPFAM" id="SSF54427">
    <property type="entry name" value="NTF2-like"/>
    <property type="match status" value="1"/>
</dbReference>
<dbReference type="Proteomes" id="UP000245207">
    <property type="component" value="Unassembled WGS sequence"/>
</dbReference>
<dbReference type="PANTHER" id="PTHR10693">
    <property type="entry name" value="RAS GTPASE-ACTIVATING PROTEIN-BINDING PROTEIN"/>
    <property type="match status" value="1"/>
</dbReference>
<dbReference type="OrthoDB" id="1733576at2759"/>
<dbReference type="Gene3D" id="3.10.450.50">
    <property type="match status" value="1"/>
</dbReference>
<dbReference type="InterPro" id="IPR002075">
    <property type="entry name" value="NTF2_dom"/>
</dbReference>
<dbReference type="AlphaFoldDB" id="A0A2U1ML40"/>
<dbReference type="InterPro" id="IPR018222">
    <property type="entry name" value="Nuclear_transport_factor_2_euk"/>
</dbReference>